<dbReference type="Gene3D" id="3.30.420.10">
    <property type="entry name" value="Ribonuclease H-like superfamily/Ribonuclease H"/>
    <property type="match status" value="1"/>
</dbReference>
<name>A0ABQ0A4K2_9GAMM</name>
<evidence type="ECO:0000256" key="6">
    <source>
        <dbReference type="HAMAP-Rule" id="MF_01899"/>
    </source>
</evidence>
<accession>A0ABQ0A4K2</accession>
<evidence type="ECO:0000313" key="9">
    <source>
        <dbReference type="Proteomes" id="UP001465153"/>
    </source>
</evidence>
<dbReference type="InterPro" id="IPR002562">
    <property type="entry name" value="3'-5'_exonuclease_dom"/>
</dbReference>
<dbReference type="Pfam" id="PF00570">
    <property type="entry name" value="HRDC"/>
    <property type="match status" value="1"/>
</dbReference>
<dbReference type="EMBL" id="BAABWN010000001">
    <property type="protein sequence ID" value="GAA6166556.1"/>
    <property type="molecule type" value="Genomic_DNA"/>
</dbReference>
<evidence type="ECO:0000313" key="8">
    <source>
        <dbReference type="EMBL" id="GAA6166556.1"/>
    </source>
</evidence>
<dbReference type="HAMAP" id="MF_01899">
    <property type="entry name" value="RNase_D"/>
    <property type="match status" value="1"/>
</dbReference>
<evidence type="ECO:0000259" key="7">
    <source>
        <dbReference type="PROSITE" id="PS50967"/>
    </source>
</evidence>
<keyword evidence="4 6" id="KW-0378">Hydrolase</keyword>
<feature type="domain" description="HRDC" evidence="7">
    <location>
        <begin position="215"/>
        <end position="295"/>
    </location>
</feature>
<keyword evidence="2 6" id="KW-0819">tRNA processing</keyword>
<dbReference type="SUPFAM" id="SSF53098">
    <property type="entry name" value="Ribonuclease H-like"/>
    <property type="match status" value="1"/>
</dbReference>
<dbReference type="Proteomes" id="UP001465153">
    <property type="component" value="Unassembled WGS sequence"/>
</dbReference>
<dbReference type="InterPro" id="IPR036397">
    <property type="entry name" value="RNaseH_sf"/>
</dbReference>
<gene>
    <name evidence="6 8" type="primary">rnd</name>
    <name evidence="8" type="ORF">NBRC116591_03660</name>
</gene>
<dbReference type="InterPro" id="IPR010997">
    <property type="entry name" value="HRDC-like_sf"/>
</dbReference>
<evidence type="ECO:0000256" key="3">
    <source>
        <dbReference type="ARBA" id="ARBA00022722"/>
    </source>
</evidence>
<dbReference type="SMART" id="SM00474">
    <property type="entry name" value="35EXOc"/>
    <property type="match status" value="1"/>
</dbReference>
<evidence type="ECO:0000256" key="5">
    <source>
        <dbReference type="ARBA" id="ARBA00022839"/>
    </source>
</evidence>
<dbReference type="InterPro" id="IPR006292">
    <property type="entry name" value="RNase_D"/>
</dbReference>
<reference evidence="8 9" key="1">
    <citation type="submission" date="2024-04" db="EMBL/GenBank/DDBJ databases">
        <title>Draft genome sequence of Sessilibacter corallicola NBRC 116591.</title>
        <authorList>
            <person name="Miyakawa T."/>
            <person name="Kusuya Y."/>
            <person name="Miura T."/>
        </authorList>
    </citation>
    <scope>NUCLEOTIDE SEQUENCE [LARGE SCALE GENOMIC DNA]</scope>
    <source>
        <strain evidence="8 9">KU-00831-HH</strain>
    </source>
</reference>
<protein>
    <recommendedName>
        <fullName evidence="6">Ribonuclease D</fullName>
        <shortName evidence="6">RNase D</shortName>
        <ecNumber evidence="6">3.1.13.5</ecNumber>
    </recommendedName>
</protein>
<dbReference type="InterPro" id="IPR051086">
    <property type="entry name" value="RNase_D-like"/>
</dbReference>
<keyword evidence="3 6" id="KW-0540">Nuclease</keyword>
<keyword evidence="1 6" id="KW-0963">Cytoplasm</keyword>
<comment type="cofactor">
    <cofactor evidence="6">
        <name>a divalent metal cation</name>
        <dbReference type="ChEBI" id="CHEBI:60240"/>
    </cofactor>
</comment>
<dbReference type="EC" id="3.1.13.5" evidence="6"/>
<sequence length="380" mass="43603">MIDNPHYTWVECPDSLTVLCRHWSTCPALAIDTEFVRTDTFFPEPGLIQINDGTKTYLIDPQSIGAHQALAELLCNEQVVKVMHACSEDLEIFQGCFKVLPRPVFDTQIAAAFAGFGFSLGYASLVRELMDIELPKDATRSNWLLRPLADVQKRYAALDVEHLLVVYQKLVDRLTERKMLDWVLEDCKDMLDQNQPIGTVDPEYYKKIKLAWKLNPRSLAVLKALCIWREQQARERNVPRNRILKDQIIYDMARFRPPHFAKLTTISGLNAKVLKKDGKALLDVIRDAQDNEVDFPQRLPKPLPPQAGDMTKTLRSCVHELAEQLNLPPEILVKKQELQRLVRSILYSNTLELSDRLKHGWRANVIAEPLVTYAKDCFDL</sequence>
<dbReference type="Gene3D" id="1.10.150.80">
    <property type="entry name" value="HRDC domain"/>
    <property type="match status" value="2"/>
</dbReference>
<comment type="function">
    <text evidence="6">Exonuclease involved in the 3' processing of various precursor tRNAs. Initiates hydrolysis at the 3'-terminus of an RNA molecule and releases 5'-mononucleotides.</text>
</comment>
<organism evidence="8 9">
    <name type="scientific">Sessilibacter corallicola</name>
    <dbReference type="NCBI Taxonomy" id="2904075"/>
    <lineage>
        <taxon>Bacteria</taxon>
        <taxon>Pseudomonadati</taxon>
        <taxon>Pseudomonadota</taxon>
        <taxon>Gammaproteobacteria</taxon>
        <taxon>Cellvibrionales</taxon>
        <taxon>Cellvibrionaceae</taxon>
        <taxon>Sessilibacter</taxon>
    </lineage>
</organism>
<dbReference type="InterPro" id="IPR002121">
    <property type="entry name" value="HRDC_dom"/>
</dbReference>
<dbReference type="PROSITE" id="PS50967">
    <property type="entry name" value="HRDC"/>
    <property type="match status" value="1"/>
</dbReference>
<comment type="subcellular location">
    <subcellularLocation>
        <location evidence="6">Cytoplasm</location>
    </subcellularLocation>
</comment>
<dbReference type="InterPro" id="IPR044876">
    <property type="entry name" value="HRDC_dom_sf"/>
</dbReference>
<proteinExistence type="inferred from homology"/>
<dbReference type="RefSeq" id="WP_353301459.1">
    <property type="nucleotide sequence ID" value="NZ_BAABWN010000001.1"/>
</dbReference>
<keyword evidence="9" id="KW-1185">Reference proteome</keyword>
<dbReference type="PANTHER" id="PTHR47649:SF1">
    <property type="entry name" value="RIBONUCLEASE D"/>
    <property type="match status" value="1"/>
</dbReference>
<evidence type="ECO:0000256" key="2">
    <source>
        <dbReference type="ARBA" id="ARBA00022694"/>
    </source>
</evidence>
<dbReference type="InterPro" id="IPR012337">
    <property type="entry name" value="RNaseH-like_sf"/>
</dbReference>
<comment type="similarity">
    <text evidence="6">Belongs to the RNase D family.</text>
</comment>
<evidence type="ECO:0000256" key="1">
    <source>
        <dbReference type="ARBA" id="ARBA00022490"/>
    </source>
</evidence>
<dbReference type="SMART" id="SM00341">
    <property type="entry name" value="HRDC"/>
    <property type="match status" value="1"/>
</dbReference>
<dbReference type="PANTHER" id="PTHR47649">
    <property type="entry name" value="RIBONUCLEASE D"/>
    <property type="match status" value="1"/>
</dbReference>
<keyword evidence="5 6" id="KW-0269">Exonuclease</keyword>
<dbReference type="SUPFAM" id="SSF47819">
    <property type="entry name" value="HRDC-like"/>
    <property type="match status" value="2"/>
</dbReference>
<dbReference type="NCBIfam" id="TIGR01388">
    <property type="entry name" value="rnd"/>
    <property type="match status" value="1"/>
</dbReference>
<comment type="catalytic activity">
    <reaction evidence="6">
        <text>Exonucleolytic cleavage that removes extra residues from the 3'-terminus of tRNA to produce 5'-mononucleotides.</text>
        <dbReference type="EC" id="3.1.13.5"/>
    </reaction>
</comment>
<dbReference type="Pfam" id="PF01612">
    <property type="entry name" value="DNA_pol_A_exo1"/>
    <property type="match status" value="1"/>
</dbReference>
<evidence type="ECO:0000256" key="4">
    <source>
        <dbReference type="ARBA" id="ARBA00022801"/>
    </source>
</evidence>
<comment type="caution">
    <text evidence="8">The sequence shown here is derived from an EMBL/GenBank/DDBJ whole genome shotgun (WGS) entry which is preliminary data.</text>
</comment>
<dbReference type="CDD" id="cd06142">
    <property type="entry name" value="RNaseD_exo"/>
    <property type="match status" value="1"/>
</dbReference>